<evidence type="ECO:0000256" key="1">
    <source>
        <dbReference type="SAM" id="MobiDB-lite"/>
    </source>
</evidence>
<dbReference type="InterPro" id="IPR036894">
    <property type="entry name" value="YbaB-like_sf"/>
</dbReference>
<protein>
    <submittedName>
        <fullName evidence="2">YbaB/EbfC family nucleoid-associated protein</fullName>
    </submittedName>
</protein>
<reference evidence="3" key="1">
    <citation type="journal article" date="2019" name="Int. J. Syst. Evol. Microbiol.">
        <title>The Global Catalogue of Microorganisms (GCM) 10K type strain sequencing project: providing services to taxonomists for standard genome sequencing and annotation.</title>
        <authorList>
            <consortium name="The Broad Institute Genomics Platform"/>
            <consortium name="The Broad Institute Genome Sequencing Center for Infectious Disease"/>
            <person name="Wu L."/>
            <person name="Ma J."/>
        </authorList>
    </citation>
    <scope>NUCLEOTIDE SEQUENCE [LARGE SCALE GENOMIC DNA]</scope>
    <source>
        <strain evidence="3">CGMCC 4.7682</strain>
    </source>
</reference>
<gene>
    <name evidence="2" type="ORF">ACFORO_37645</name>
</gene>
<accession>A0ABV7QUW0</accession>
<sequence>MPDSIDASEQMVEGWTKQLQQTAARYQAMAERMQGQTVTERSKDGAVEVTVDAKGLLKNLVLADSAAGKKMADVSAEVMRLVQRAQARIPELLQQAAAETVGGDQTTETLVADAQRTFPAPPAEEEGQSEPDRVRRFLPEDAEEPGTAAPPAPPRSAAPPTPPQPPQQQRRRRSSSDDDDDFGGSILS</sequence>
<keyword evidence="3" id="KW-1185">Reference proteome</keyword>
<dbReference type="InterPro" id="IPR004401">
    <property type="entry name" value="YbaB/EbfC"/>
</dbReference>
<comment type="caution">
    <text evidence="2">The sequence shown here is derived from an EMBL/GenBank/DDBJ whole genome shotgun (WGS) entry which is preliminary data.</text>
</comment>
<dbReference type="Proteomes" id="UP001595764">
    <property type="component" value="Unassembled WGS sequence"/>
</dbReference>
<dbReference type="Pfam" id="PF02575">
    <property type="entry name" value="YbaB_DNA_bd"/>
    <property type="match status" value="1"/>
</dbReference>
<dbReference type="SUPFAM" id="SSF82607">
    <property type="entry name" value="YbaB-like"/>
    <property type="match status" value="1"/>
</dbReference>
<name>A0ABV7QUW0_9PSEU</name>
<organism evidence="2 3">
    <name type="scientific">Amycolatopsis halotolerans</name>
    <dbReference type="NCBI Taxonomy" id="330083"/>
    <lineage>
        <taxon>Bacteria</taxon>
        <taxon>Bacillati</taxon>
        <taxon>Actinomycetota</taxon>
        <taxon>Actinomycetes</taxon>
        <taxon>Pseudonocardiales</taxon>
        <taxon>Pseudonocardiaceae</taxon>
        <taxon>Amycolatopsis</taxon>
    </lineage>
</organism>
<evidence type="ECO:0000313" key="2">
    <source>
        <dbReference type="EMBL" id="MFC3515939.1"/>
    </source>
</evidence>
<dbReference type="RefSeq" id="WP_377873236.1">
    <property type="nucleotide sequence ID" value="NZ_JBHMAY010000047.1"/>
</dbReference>
<proteinExistence type="predicted"/>
<feature type="region of interest" description="Disordered" evidence="1">
    <location>
        <begin position="117"/>
        <end position="188"/>
    </location>
</feature>
<feature type="compositionally biased region" description="Basic and acidic residues" evidence="1">
    <location>
        <begin position="130"/>
        <end position="139"/>
    </location>
</feature>
<dbReference type="EMBL" id="JBHRWI010000056">
    <property type="protein sequence ID" value="MFC3515939.1"/>
    <property type="molecule type" value="Genomic_DNA"/>
</dbReference>
<feature type="compositionally biased region" description="Pro residues" evidence="1">
    <location>
        <begin position="148"/>
        <end position="166"/>
    </location>
</feature>
<evidence type="ECO:0000313" key="3">
    <source>
        <dbReference type="Proteomes" id="UP001595764"/>
    </source>
</evidence>
<dbReference type="Gene3D" id="3.30.1310.10">
    <property type="entry name" value="Nucleoid-associated protein YbaB-like domain"/>
    <property type="match status" value="1"/>
</dbReference>